<dbReference type="AlphaFoldDB" id="A0AAV5W9N4"/>
<proteinExistence type="predicted"/>
<name>A0AAV5W9N4_9BILA</name>
<accession>A0AAV5W9N4</accession>
<evidence type="ECO:0008006" key="3">
    <source>
        <dbReference type="Google" id="ProtNLM"/>
    </source>
</evidence>
<evidence type="ECO:0000313" key="1">
    <source>
        <dbReference type="EMBL" id="GMT26559.1"/>
    </source>
</evidence>
<keyword evidence="2" id="KW-1185">Reference proteome</keyword>
<organism evidence="1 2">
    <name type="scientific">Pristionchus fissidentatus</name>
    <dbReference type="NCBI Taxonomy" id="1538716"/>
    <lineage>
        <taxon>Eukaryota</taxon>
        <taxon>Metazoa</taxon>
        <taxon>Ecdysozoa</taxon>
        <taxon>Nematoda</taxon>
        <taxon>Chromadorea</taxon>
        <taxon>Rhabditida</taxon>
        <taxon>Rhabditina</taxon>
        <taxon>Diplogasteromorpha</taxon>
        <taxon>Diplogasteroidea</taxon>
        <taxon>Neodiplogasteridae</taxon>
        <taxon>Pristionchus</taxon>
    </lineage>
</organism>
<gene>
    <name evidence="1" type="ORF">PFISCL1PPCAC_17856</name>
</gene>
<feature type="non-terminal residue" evidence="1">
    <location>
        <position position="1"/>
    </location>
</feature>
<dbReference type="Proteomes" id="UP001432322">
    <property type="component" value="Unassembled WGS sequence"/>
</dbReference>
<reference evidence="1" key="1">
    <citation type="submission" date="2023-10" db="EMBL/GenBank/DDBJ databases">
        <title>Genome assembly of Pristionchus species.</title>
        <authorList>
            <person name="Yoshida K."/>
            <person name="Sommer R.J."/>
        </authorList>
    </citation>
    <scope>NUCLEOTIDE SEQUENCE</scope>
    <source>
        <strain evidence="1">RS5133</strain>
    </source>
</reference>
<evidence type="ECO:0000313" key="2">
    <source>
        <dbReference type="Proteomes" id="UP001432322"/>
    </source>
</evidence>
<sequence length="127" mass="14443">VQVVTGGSRSKWTHILAGGEHLQFFYLTKSGNFEVSFVNGNIVFCSHSSWEAEFHVKMNFLDPNGISRLNSLKKVKLKSEKNQVHIEALRIDTISTVVAGNTLIQLEIEISLKEMKRLHKNYDRDTP</sequence>
<protein>
    <recommendedName>
        <fullName evidence="3">Galectin</fullName>
    </recommendedName>
</protein>
<comment type="caution">
    <text evidence="1">The sequence shown here is derived from an EMBL/GenBank/DDBJ whole genome shotgun (WGS) entry which is preliminary data.</text>
</comment>
<dbReference type="EMBL" id="BTSY01000005">
    <property type="protein sequence ID" value="GMT26559.1"/>
    <property type="molecule type" value="Genomic_DNA"/>
</dbReference>